<feature type="compositionally biased region" description="Acidic residues" evidence="1">
    <location>
        <begin position="232"/>
        <end position="254"/>
    </location>
</feature>
<gene>
    <name evidence="2" type="ORF">GSLYS_00020960001</name>
</gene>
<dbReference type="AlphaFoldDB" id="A0AAV2INF0"/>
<organism evidence="2 3">
    <name type="scientific">Lymnaea stagnalis</name>
    <name type="common">Great pond snail</name>
    <name type="synonym">Helix stagnalis</name>
    <dbReference type="NCBI Taxonomy" id="6523"/>
    <lineage>
        <taxon>Eukaryota</taxon>
        <taxon>Metazoa</taxon>
        <taxon>Spiralia</taxon>
        <taxon>Lophotrochozoa</taxon>
        <taxon>Mollusca</taxon>
        <taxon>Gastropoda</taxon>
        <taxon>Heterobranchia</taxon>
        <taxon>Euthyneura</taxon>
        <taxon>Panpulmonata</taxon>
        <taxon>Hygrophila</taxon>
        <taxon>Lymnaeoidea</taxon>
        <taxon>Lymnaeidae</taxon>
        <taxon>Lymnaea</taxon>
    </lineage>
</organism>
<evidence type="ECO:0000313" key="3">
    <source>
        <dbReference type="Proteomes" id="UP001497497"/>
    </source>
</evidence>
<comment type="caution">
    <text evidence="2">The sequence shown here is derived from an EMBL/GenBank/DDBJ whole genome shotgun (WGS) entry which is preliminary data.</text>
</comment>
<feature type="compositionally biased region" description="Basic and acidic residues" evidence="1">
    <location>
        <begin position="120"/>
        <end position="134"/>
    </location>
</feature>
<sequence>MSKVPKVQEIFSNPALGKNNAFVFTEQETKQQIQLSKKKAGNGQMPIMKKFGGYKPKILGGETDFLALQKDTTLDSLNQESRTNRLLTKPQPWIIGDKNVPMVLGSVHDDDDDDDIDENGNNHENEDIEKRKNGEIYSMNYSSEDRVNDIGNSLRTHSISSETSTLISSHSNERIQGFDNPALRASSSMSDTMSTGGQEVVTENPIFTHGSSHEPEEQGGEIQEGVYIPAPDYDEEERTIDFNSEDTDDPDSNEESQKPKQPKAKPLGKVYGGEDLSHYLTDDEVDENEVELRSNQKSQKGSSTLGRKSNSDLGPKVSQKHSLFKQQSQQSKNKRNSGKVTSPGFNSVRSFSYADSKFGTTKNKSGSKHNLSFSELTDDSETFLSTNTHQSSYESFLRSRNGDAIPSTDLNDSGVEMGEDGTFSQRKSKDETLWKKMTLRLKHKISKKGSAVKEH</sequence>
<accession>A0AAV2INF0</accession>
<reference evidence="2 3" key="1">
    <citation type="submission" date="2024-04" db="EMBL/GenBank/DDBJ databases">
        <authorList>
            <consortium name="Genoscope - CEA"/>
            <person name="William W."/>
        </authorList>
    </citation>
    <scope>NUCLEOTIDE SEQUENCE [LARGE SCALE GENOMIC DNA]</scope>
</reference>
<evidence type="ECO:0000256" key="1">
    <source>
        <dbReference type="SAM" id="MobiDB-lite"/>
    </source>
</evidence>
<feature type="region of interest" description="Disordered" evidence="1">
    <location>
        <begin position="389"/>
        <end position="429"/>
    </location>
</feature>
<feature type="compositionally biased region" description="Polar residues" evidence="1">
    <location>
        <begin position="293"/>
        <end position="312"/>
    </location>
</feature>
<protein>
    <submittedName>
        <fullName evidence="2">Uncharacterized protein</fullName>
    </submittedName>
</protein>
<dbReference type="EMBL" id="CAXITT010001030">
    <property type="protein sequence ID" value="CAL1547643.1"/>
    <property type="molecule type" value="Genomic_DNA"/>
</dbReference>
<keyword evidence="3" id="KW-1185">Reference proteome</keyword>
<dbReference type="Proteomes" id="UP001497497">
    <property type="component" value="Unassembled WGS sequence"/>
</dbReference>
<feature type="compositionally biased region" description="Acidic residues" evidence="1">
    <location>
        <begin position="109"/>
        <end position="118"/>
    </location>
</feature>
<evidence type="ECO:0000313" key="2">
    <source>
        <dbReference type="EMBL" id="CAL1547643.1"/>
    </source>
</evidence>
<name>A0AAV2INF0_LYMST</name>
<proteinExistence type="predicted"/>
<feature type="region of interest" description="Disordered" evidence="1">
    <location>
        <begin position="98"/>
        <end position="135"/>
    </location>
</feature>
<feature type="region of interest" description="Disordered" evidence="1">
    <location>
        <begin position="202"/>
        <end position="350"/>
    </location>
</feature>